<dbReference type="AlphaFoldDB" id="A0A915DTL7"/>
<feature type="transmembrane region" description="Helical" evidence="1">
    <location>
        <begin position="186"/>
        <end position="209"/>
    </location>
</feature>
<keyword evidence="1" id="KW-1133">Transmembrane helix</keyword>
<protein>
    <submittedName>
        <fullName evidence="3">G protein-coupled receptor</fullName>
    </submittedName>
</protein>
<feature type="transmembrane region" description="Helical" evidence="1">
    <location>
        <begin position="126"/>
        <end position="146"/>
    </location>
</feature>
<keyword evidence="1" id="KW-0812">Transmembrane</keyword>
<keyword evidence="1" id="KW-0472">Membrane</keyword>
<name>A0A915DTL7_9BILA</name>
<proteinExistence type="predicted"/>
<accession>A0A915DTL7</accession>
<dbReference type="WBParaSite" id="jg23527">
    <property type="protein sequence ID" value="jg23527"/>
    <property type="gene ID" value="jg23527"/>
</dbReference>
<feature type="transmembrane region" description="Helical" evidence="1">
    <location>
        <begin position="57"/>
        <end position="80"/>
    </location>
</feature>
<sequence length="273" mass="30116">MSSSGSNISFNLEVTPHSTGLTYQLVAIVAFAVVSQLVILAHLLAHLAARIGIYKTLTTLTLSVCALNIVAIESTIMCWVDQPHRQDYLGVFVSNVLLSYHPASFSFGYECVHKPDDPNNMLPNSFYLLCWTPPLLYAIAFLLVAFKKSCYRSGRADTRESVAVSTISAVPEVAELRRDHNNRPRVFAQTKLCAVLFLLFVDSIVQFMLQTSIDQAMSATQSVVLTCLHYTLLGLGIPLCHFIANPRLRQSLGQLLGLMLRAPAQLVCGNKEK</sequence>
<evidence type="ECO:0000313" key="2">
    <source>
        <dbReference type="Proteomes" id="UP000887574"/>
    </source>
</evidence>
<keyword evidence="2" id="KW-1185">Reference proteome</keyword>
<feature type="transmembrane region" description="Helical" evidence="1">
    <location>
        <begin position="20"/>
        <end position="45"/>
    </location>
</feature>
<evidence type="ECO:0000313" key="3">
    <source>
        <dbReference type="WBParaSite" id="jg23527"/>
    </source>
</evidence>
<reference evidence="3" key="1">
    <citation type="submission" date="2022-11" db="UniProtKB">
        <authorList>
            <consortium name="WormBaseParasite"/>
        </authorList>
    </citation>
    <scope>IDENTIFICATION</scope>
</reference>
<organism evidence="2 3">
    <name type="scientific">Ditylenchus dipsaci</name>
    <dbReference type="NCBI Taxonomy" id="166011"/>
    <lineage>
        <taxon>Eukaryota</taxon>
        <taxon>Metazoa</taxon>
        <taxon>Ecdysozoa</taxon>
        <taxon>Nematoda</taxon>
        <taxon>Chromadorea</taxon>
        <taxon>Rhabditida</taxon>
        <taxon>Tylenchina</taxon>
        <taxon>Tylenchomorpha</taxon>
        <taxon>Sphaerularioidea</taxon>
        <taxon>Anguinidae</taxon>
        <taxon>Anguininae</taxon>
        <taxon>Ditylenchus</taxon>
    </lineage>
</organism>
<dbReference type="Proteomes" id="UP000887574">
    <property type="component" value="Unplaced"/>
</dbReference>
<evidence type="ECO:0000256" key="1">
    <source>
        <dbReference type="SAM" id="Phobius"/>
    </source>
</evidence>
<feature type="transmembrane region" description="Helical" evidence="1">
    <location>
        <begin position="221"/>
        <end position="244"/>
    </location>
</feature>